<protein>
    <submittedName>
        <fullName evidence="1">Uncharacterized protein</fullName>
    </submittedName>
</protein>
<proteinExistence type="predicted"/>
<accession>A0AC59ZML7</accession>
<dbReference type="Proteomes" id="UP001162501">
    <property type="component" value="Chromosome 31"/>
</dbReference>
<evidence type="ECO:0000313" key="2">
    <source>
        <dbReference type="Proteomes" id="UP001162501"/>
    </source>
</evidence>
<organism evidence="1 2">
    <name type="scientific">Rangifer tarandus platyrhynchus</name>
    <name type="common">Svalbard reindeer</name>
    <dbReference type="NCBI Taxonomy" id="3082113"/>
    <lineage>
        <taxon>Eukaryota</taxon>
        <taxon>Metazoa</taxon>
        <taxon>Chordata</taxon>
        <taxon>Craniata</taxon>
        <taxon>Vertebrata</taxon>
        <taxon>Euteleostomi</taxon>
        <taxon>Mammalia</taxon>
        <taxon>Eutheria</taxon>
        <taxon>Laurasiatheria</taxon>
        <taxon>Artiodactyla</taxon>
        <taxon>Ruminantia</taxon>
        <taxon>Pecora</taxon>
        <taxon>Cervidae</taxon>
        <taxon>Odocoileinae</taxon>
        <taxon>Rangifer</taxon>
    </lineage>
</organism>
<evidence type="ECO:0000313" key="1">
    <source>
        <dbReference type="EMBL" id="CAN0469309.1"/>
    </source>
</evidence>
<reference evidence="1" key="2">
    <citation type="submission" date="2025-03" db="EMBL/GenBank/DDBJ databases">
        <authorList>
            <consortium name="ELIXIR-Norway"/>
            <consortium name="Elixir Norway"/>
        </authorList>
    </citation>
    <scope>NUCLEOTIDE SEQUENCE</scope>
</reference>
<dbReference type="EMBL" id="OX596115">
    <property type="protein sequence ID" value="CAN0469309.1"/>
    <property type="molecule type" value="Genomic_DNA"/>
</dbReference>
<reference evidence="1" key="1">
    <citation type="submission" date="2023-05" db="EMBL/GenBank/DDBJ databases">
        <authorList>
            <consortium name="ELIXIR-Norway"/>
        </authorList>
    </citation>
    <scope>NUCLEOTIDE SEQUENCE</scope>
</reference>
<sequence length="91" mass="10173">MTLVSEGEAKTKKSSKKKQRPLDALHSVQRGRRSRPEQPQPSALVPGDRSLRGHHEGRLGSPRVQQKRAPRPHPPETSLTAEPRSRQVCGR</sequence>
<name>A0AC59ZML7_RANTA</name>
<gene>
    <name evidence="1" type="ORF">MRATA1EN22A_LOCUS20397</name>
</gene>